<protein>
    <submittedName>
        <fullName evidence="2">Uncharacterized protein</fullName>
    </submittedName>
</protein>
<reference evidence="2 3" key="1">
    <citation type="journal article" date="2010" name="Nature">
        <title>The Ectocarpus genome and the independent evolution of multicellularity in brown algae.</title>
        <authorList>
            <person name="Cock J.M."/>
            <person name="Sterck L."/>
            <person name="Rouze P."/>
            <person name="Scornet D."/>
            <person name="Allen A.E."/>
            <person name="Amoutzias G."/>
            <person name="Anthouard V."/>
            <person name="Artiguenave F."/>
            <person name="Aury J.M."/>
            <person name="Badger J.H."/>
            <person name="Beszteri B."/>
            <person name="Billiau K."/>
            <person name="Bonnet E."/>
            <person name="Bothwell J.H."/>
            <person name="Bowler C."/>
            <person name="Boyen C."/>
            <person name="Brownlee C."/>
            <person name="Carrano C.J."/>
            <person name="Charrier B."/>
            <person name="Cho G.Y."/>
            <person name="Coelho S.M."/>
            <person name="Collen J."/>
            <person name="Corre E."/>
            <person name="Da Silva C."/>
            <person name="Delage L."/>
            <person name="Delaroque N."/>
            <person name="Dittami S.M."/>
            <person name="Doulbeau S."/>
            <person name="Elias M."/>
            <person name="Farnham G."/>
            <person name="Gachon C.M."/>
            <person name="Gschloessl B."/>
            <person name="Heesch S."/>
            <person name="Jabbari K."/>
            <person name="Jubin C."/>
            <person name="Kawai H."/>
            <person name="Kimura K."/>
            <person name="Kloareg B."/>
            <person name="Kupper F.C."/>
            <person name="Lang D."/>
            <person name="Le Bail A."/>
            <person name="Leblanc C."/>
            <person name="Lerouge P."/>
            <person name="Lohr M."/>
            <person name="Lopez P.J."/>
            <person name="Martens C."/>
            <person name="Maumus F."/>
            <person name="Michel G."/>
            <person name="Miranda-Saavedra D."/>
            <person name="Morales J."/>
            <person name="Moreau H."/>
            <person name="Motomura T."/>
            <person name="Nagasato C."/>
            <person name="Napoli C.A."/>
            <person name="Nelson D.R."/>
            <person name="Nyvall-Collen P."/>
            <person name="Peters A.F."/>
            <person name="Pommier C."/>
            <person name="Potin P."/>
            <person name="Poulain J."/>
            <person name="Quesneville H."/>
            <person name="Read B."/>
            <person name="Rensing S.A."/>
            <person name="Ritter A."/>
            <person name="Rousvoal S."/>
            <person name="Samanta M."/>
            <person name="Samson G."/>
            <person name="Schroeder D.C."/>
            <person name="Segurens B."/>
            <person name="Strittmatter M."/>
            <person name="Tonon T."/>
            <person name="Tregear J.W."/>
            <person name="Valentin K."/>
            <person name="von Dassow P."/>
            <person name="Yamagishi T."/>
            <person name="Van de Peer Y."/>
            <person name="Wincker P."/>
        </authorList>
    </citation>
    <scope>NUCLEOTIDE SEQUENCE [LARGE SCALE GENOMIC DNA]</scope>
    <source>
        <strain evidence="3">Ec32 / CCAP1310/4</strain>
    </source>
</reference>
<keyword evidence="1" id="KW-1133">Transmembrane helix</keyword>
<keyword evidence="3" id="KW-1185">Reference proteome</keyword>
<dbReference type="AlphaFoldDB" id="D7G2M0"/>
<sequence>MGLEVVPVLGGLESAAALFAGHGVGVMVGVATVLWSTVLKTPISESSGAIKSAAGVAGSVLTFLTVTMLGVRTYTAGPDTRYIDSFPTGIAHPEGCTRVAETGGNKGIAVPTFKASVDEVQASKLYYGGG</sequence>
<gene>
    <name evidence="2" type="ORF">Esi_0048_0051</name>
</gene>
<keyword evidence="1" id="KW-0472">Membrane</keyword>
<evidence type="ECO:0000256" key="1">
    <source>
        <dbReference type="SAM" id="Phobius"/>
    </source>
</evidence>
<feature type="transmembrane region" description="Helical" evidence="1">
    <location>
        <begin position="15"/>
        <end position="38"/>
    </location>
</feature>
<dbReference type="InParanoid" id="D7G2M0"/>
<keyword evidence="1" id="KW-0812">Transmembrane</keyword>
<dbReference type="Proteomes" id="UP000002630">
    <property type="component" value="Linkage Group LG23"/>
</dbReference>
<proteinExistence type="predicted"/>
<accession>D7G2M0</accession>
<dbReference type="EMBL" id="FN649748">
    <property type="protein sequence ID" value="CBJ26845.1"/>
    <property type="molecule type" value="Genomic_DNA"/>
</dbReference>
<name>D7G2M0_ECTSI</name>
<feature type="transmembrane region" description="Helical" evidence="1">
    <location>
        <begin position="50"/>
        <end position="71"/>
    </location>
</feature>
<organism evidence="2 3">
    <name type="scientific">Ectocarpus siliculosus</name>
    <name type="common">Brown alga</name>
    <name type="synonym">Conferva siliculosa</name>
    <dbReference type="NCBI Taxonomy" id="2880"/>
    <lineage>
        <taxon>Eukaryota</taxon>
        <taxon>Sar</taxon>
        <taxon>Stramenopiles</taxon>
        <taxon>Ochrophyta</taxon>
        <taxon>PX clade</taxon>
        <taxon>Phaeophyceae</taxon>
        <taxon>Ectocarpales</taxon>
        <taxon>Ectocarpaceae</taxon>
        <taxon>Ectocarpus</taxon>
    </lineage>
</organism>
<evidence type="ECO:0000313" key="2">
    <source>
        <dbReference type="EMBL" id="CBJ26845.1"/>
    </source>
</evidence>
<dbReference type="EMBL" id="FN648685">
    <property type="protein sequence ID" value="CBJ26845.1"/>
    <property type="molecule type" value="Genomic_DNA"/>
</dbReference>
<evidence type="ECO:0000313" key="3">
    <source>
        <dbReference type="Proteomes" id="UP000002630"/>
    </source>
</evidence>